<feature type="compositionally biased region" description="Basic and acidic residues" evidence="5">
    <location>
        <begin position="72"/>
        <end position="96"/>
    </location>
</feature>
<feature type="region of interest" description="Disordered" evidence="5">
    <location>
        <begin position="151"/>
        <end position="183"/>
    </location>
</feature>
<feature type="compositionally biased region" description="Basic and acidic residues" evidence="5">
    <location>
        <begin position="174"/>
        <end position="183"/>
    </location>
</feature>
<feature type="compositionally biased region" description="Polar residues" evidence="5">
    <location>
        <begin position="397"/>
        <end position="407"/>
    </location>
</feature>
<dbReference type="SMART" id="SM00032">
    <property type="entry name" value="CCP"/>
    <property type="match status" value="1"/>
</dbReference>
<feature type="non-terminal residue" evidence="8">
    <location>
        <position position="489"/>
    </location>
</feature>
<organism evidence="8 9">
    <name type="scientific">Scytalopus superciliaris</name>
    <dbReference type="NCBI Taxonomy" id="312124"/>
    <lineage>
        <taxon>Eukaryota</taxon>
        <taxon>Metazoa</taxon>
        <taxon>Chordata</taxon>
        <taxon>Craniata</taxon>
        <taxon>Vertebrata</taxon>
        <taxon>Euteleostomi</taxon>
        <taxon>Archelosauria</taxon>
        <taxon>Archosauria</taxon>
        <taxon>Dinosauria</taxon>
        <taxon>Saurischia</taxon>
        <taxon>Theropoda</taxon>
        <taxon>Coelurosauria</taxon>
        <taxon>Aves</taxon>
        <taxon>Neognathae</taxon>
        <taxon>Neoaves</taxon>
        <taxon>Telluraves</taxon>
        <taxon>Australaves</taxon>
        <taxon>Passeriformes</taxon>
        <taxon>Rhinocryptidae</taxon>
        <taxon>Scytalopus</taxon>
    </lineage>
</organism>
<dbReference type="PROSITE" id="PS50923">
    <property type="entry name" value="SUSHI"/>
    <property type="match status" value="1"/>
</dbReference>
<dbReference type="PANTHER" id="PTHR32493">
    <property type="entry name" value="SUSHI DOMAIN-CONTAINING PROTEIN 5"/>
    <property type="match status" value="1"/>
</dbReference>
<keyword evidence="6" id="KW-0472">Membrane</keyword>
<evidence type="ECO:0000256" key="5">
    <source>
        <dbReference type="SAM" id="MobiDB-lite"/>
    </source>
</evidence>
<dbReference type="SUPFAM" id="SSF57535">
    <property type="entry name" value="Complement control module/SCR domain"/>
    <property type="match status" value="1"/>
</dbReference>
<evidence type="ECO:0000313" key="8">
    <source>
        <dbReference type="EMBL" id="NXP17478.1"/>
    </source>
</evidence>
<dbReference type="InterPro" id="IPR035976">
    <property type="entry name" value="Sushi/SCR/CCP_sf"/>
</dbReference>
<feature type="transmembrane region" description="Helical" evidence="6">
    <location>
        <begin position="430"/>
        <end position="453"/>
    </location>
</feature>
<gene>
    <name evidence="8" type="primary">Susd5</name>
    <name evidence="8" type="ORF">SCYSUP_R09811</name>
</gene>
<keyword evidence="9" id="KW-1185">Reference proteome</keyword>
<evidence type="ECO:0000256" key="1">
    <source>
        <dbReference type="ARBA" id="ARBA00022659"/>
    </source>
</evidence>
<dbReference type="EMBL" id="VXBX01000991">
    <property type="protein sequence ID" value="NXP17478.1"/>
    <property type="molecule type" value="Genomic_DNA"/>
</dbReference>
<accession>A0A7L1Y8N6</accession>
<dbReference type="InterPro" id="IPR000436">
    <property type="entry name" value="Sushi_SCR_CCP_dom"/>
</dbReference>
<evidence type="ECO:0000313" key="9">
    <source>
        <dbReference type="Proteomes" id="UP000580825"/>
    </source>
</evidence>
<feature type="region of interest" description="Disordered" evidence="5">
    <location>
        <begin position="72"/>
        <end position="138"/>
    </location>
</feature>
<proteinExistence type="predicted"/>
<feature type="compositionally biased region" description="Polar residues" evidence="5">
    <location>
        <begin position="113"/>
        <end position="123"/>
    </location>
</feature>
<feature type="region of interest" description="Disordered" evidence="5">
    <location>
        <begin position="397"/>
        <end position="421"/>
    </location>
</feature>
<comment type="caution">
    <text evidence="4">Lacks conserved residue(s) required for the propagation of feature annotation.</text>
</comment>
<feature type="domain" description="Sushi" evidence="7">
    <location>
        <begin position="2"/>
        <end position="63"/>
    </location>
</feature>
<name>A0A7L1Y8N6_9PASS</name>
<feature type="non-terminal residue" evidence="8">
    <location>
        <position position="1"/>
    </location>
</feature>
<dbReference type="Proteomes" id="UP000580825">
    <property type="component" value="Unassembled WGS sequence"/>
</dbReference>
<dbReference type="InterPro" id="IPR053298">
    <property type="entry name" value="Sushi_domain_protein"/>
</dbReference>
<dbReference type="CDD" id="cd00033">
    <property type="entry name" value="CCP"/>
    <property type="match status" value="1"/>
</dbReference>
<evidence type="ECO:0000256" key="6">
    <source>
        <dbReference type="SAM" id="Phobius"/>
    </source>
</evidence>
<evidence type="ECO:0000259" key="7">
    <source>
        <dbReference type="PROSITE" id="PS50923"/>
    </source>
</evidence>
<keyword evidence="3" id="KW-1015">Disulfide bond</keyword>
<dbReference type="PANTHER" id="PTHR32493:SF0">
    <property type="entry name" value="SUSHI DOMAIN-CONTAINING PROTEIN 5"/>
    <property type="match status" value="1"/>
</dbReference>
<comment type="caution">
    <text evidence="8">The sequence shown here is derived from an EMBL/GenBank/DDBJ whole genome shotgun (WGS) entry which is preliminary data.</text>
</comment>
<keyword evidence="6" id="KW-1133">Transmembrane helix</keyword>
<dbReference type="GO" id="GO:0007219">
    <property type="term" value="P:Notch signaling pathway"/>
    <property type="evidence" value="ECO:0007669"/>
    <property type="project" value="TreeGrafter"/>
</dbReference>
<dbReference type="Pfam" id="PF00084">
    <property type="entry name" value="Sushi"/>
    <property type="match status" value="1"/>
</dbReference>
<feature type="compositionally biased region" description="Basic and acidic residues" evidence="5">
    <location>
        <begin position="158"/>
        <end position="167"/>
    </location>
</feature>
<evidence type="ECO:0000256" key="2">
    <source>
        <dbReference type="ARBA" id="ARBA00022729"/>
    </source>
</evidence>
<keyword evidence="6" id="KW-0812">Transmembrane</keyword>
<evidence type="ECO:0000256" key="3">
    <source>
        <dbReference type="ARBA" id="ARBA00023157"/>
    </source>
</evidence>
<dbReference type="FunFam" id="2.10.70.10:FF:000050">
    <property type="entry name" value="sushi domain-containing protein 5"/>
    <property type="match status" value="1"/>
</dbReference>
<protein>
    <submittedName>
        <fullName evidence="8">SUSD5 protein</fullName>
    </submittedName>
</protein>
<sequence>DKPCGDPPSFPHTILHGHTGFEMGDELLYVCAQGYLMGNKETAFTLLCDSCGEWYGQVQACVKDETEAHIDYEDNFPDDRSIPVVESERGNGKETEQEQEQLSFSKSSEKGRTGSTKGVTQDTDISEKRSRAPTESPVSLLSQKNLFWFPSETINEPESEKERDDSTKAQFSEGDNHIGAKKGYDEPGAKMFYDSEDFPIGPILTANNTKAAIDAVAITDESWLDGYPVTQEVAEDDEEEGDKVDSSMGTEDDIVLTTDQPNHIEVRKWGNGSPAPEEGLTQIVAATTRIDDEGAEETPVPLTSVSGLEDFSVSRGYDDAAGEHPATSLETVTQEPSTAVLFDITSLKASTSESSVMVSPYDHTPYAEPRETTTYPEQAATTAPAPDINADTASQELAEQENLTQSLGEKPIPTSEPCDGEDCPRSSKGAIIAVIVILLCLLLVAAVLAVWFFKKRQQKNSVYKLNGRCQPRHHCYHHYHHQHIEMQKV</sequence>
<evidence type="ECO:0000256" key="4">
    <source>
        <dbReference type="PROSITE-ProRule" id="PRU00302"/>
    </source>
</evidence>
<dbReference type="Gene3D" id="2.10.70.10">
    <property type="entry name" value="Complement Module, domain 1"/>
    <property type="match status" value="1"/>
</dbReference>
<dbReference type="AlphaFoldDB" id="A0A7L1Y8N6"/>
<reference evidence="8 9" key="1">
    <citation type="submission" date="2019-09" db="EMBL/GenBank/DDBJ databases">
        <title>Bird 10,000 Genomes (B10K) Project - Family phase.</title>
        <authorList>
            <person name="Zhang G."/>
        </authorList>
    </citation>
    <scope>NUCLEOTIDE SEQUENCE [LARGE SCALE GENOMIC DNA]</scope>
    <source>
        <strain evidence="8">B10K-DU-002-46</strain>
        <tissue evidence="8">Muscle</tissue>
    </source>
</reference>
<keyword evidence="2" id="KW-0732">Signal</keyword>
<feature type="region of interest" description="Disordered" evidence="5">
    <location>
        <begin position="358"/>
        <end position="379"/>
    </location>
</feature>
<keyword evidence="1 4" id="KW-0768">Sushi</keyword>